<dbReference type="EMBL" id="CAADIC010000019">
    <property type="protein sequence ID" value="VFR34598.1"/>
    <property type="molecule type" value="Genomic_DNA"/>
</dbReference>
<sequence>MRISQLQADSELHNDAWFPVAREGKNYRVSGATLRQMFAASNHTHSADDIVSGTLNVARIPSLHAALVNSGVFDAARIPSLPASRIGSGTLDAARIPSLPASQIGSGVFPVARLGGGVPSASTFLRGDGTWAVPPAGSGGGGGGGMQTWYAALDPSVESGGYVQFSWNEHLVIVELCLPIPSMLVYTGPGRDLSLQGTTMPQEVYEFLSGGGLVVETMAPGLYAIPMHDILGDGATGFIMLGSASEPGQTTLGLRGATQTSEALAGWRGTAVFHRLSVS</sequence>
<dbReference type="AlphaFoldDB" id="A0A484TF93"/>
<evidence type="ECO:0000313" key="1">
    <source>
        <dbReference type="EMBL" id="VFR34598.1"/>
    </source>
</evidence>
<organism evidence="3">
    <name type="scientific">plant metagenome</name>
    <dbReference type="NCBI Taxonomy" id="1297885"/>
    <lineage>
        <taxon>unclassified sequences</taxon>
        <taxon>metagenomes</taxon>
        <taxon>organismal metagenomes</taxon>
    </lineage>
</organism>
<proteinExistence type="predicted"/>
<name>A0A484TF93_9ZZZZ</name>
<accession>A0A484TF93</accession>
<evidence type="ECO:0000313" key="2">
    <source>
        <dbReference type="EMBL" id="VFR70443.1"/>
    </source>
</evidence>
<protein>
    <submittedName>
        <fullName evidence="3">Uncharacterized protein</fullName>
    </submittedName>
</protein>
<dbReference type="EMBL" id="CAADIL010000016">
    <property type="protein sequence ID" value="VFR72099.1"/>
    <property type="molecule type" value="Genomic_DNA"/>
</dbReference>
<reference evidence="3" key="1">
    <citation type="submission" date="2019-03" db="EMBL/GenBank/DDBJ databases">
        <authorList>
            <person name="Danneels B."/>
        </authorList>
    </citation>
    <scope>NUCLEOTIDE SEQUENCE</scope>
</reference>
<dbReference type="EMBL" id="CAADIJ010000011">
    <property type="protein sequence ID" value="VFR70443.1"/>
    <property type="molecule type" value="Genomic_DNA"/>
</dbReference>
<gene>
    <name evidence="1" type="ORF">ANDA3_3735</name>
    <name evidence="3" type="ORF">DAR2_3585</name>
    <name evidence="2" type="ORF">DAR3_4191</name>
</gene>
<evidence type="ECO:0000313" key="3">
    <source>
        <dbReference type="EMBL" id="VFR72099.1"/>
    </source>
</evidence>